<reference evidence="5" key="1">
    <citation type="submission" date="2020-05" db="EMBL/GenBank/DDBJ databases">
        <title>Phylogenomic resolution of chytrid fungi.</title>
        <authorList>
            <person name="Stajich J.E."/>
            <person name="Amses K."/>
            <person name="Simmons R."/>
            <person name="Seto K."/>
            <person name="Myers J."/>
            <person name="Bonds A."/>
            <person name="Quandt C.A."/>
            <person name="Barry K."/>
            <person name="Liu P."/>
            <person name="Grigoriev I."/>
            <person name="Longcore J.E."/>
            <person name="James T.Y."/>
        </authorList>
    </citation>
    <scope>NUCLEOTIDE SEQUENCE</scope>
    <source>
        <strain evidence="5">JEL0513</strain>
    </source>
</reference>
<dbReference type="Gene3D" id="3.40.50.720">
    <property type="entry name" value="NAD(P)-binding Rossmann-like Domain"/>
    <property type="match status" value="1"/>
</dbReference>
<dbReference type="SMART" id="SM00839">
    <property type="entry name" value="ELFV_dehydrog"/>
    <property type="match status" value="1"/>
</dbReference>
<keyword evidence="6" id="KW-1185">Reference proteome</keyword>
<dbReference type="InterPro" id="IPR036291">
    <property type="entry name" value="NAD(P)-bd_dom_sf"/>
</dbReference>
<keyword evidence="2" id="KW-0560">Oxidoreductase</keyword>
<dbReference type="Pfam" id="PF23152">
    <property type="entry name" value="GDH_2nd"/>
    <property type="match status" value="1"/>
</dbReference>
<dbReference type="PANTHER" id="PTHR11606">
    <property type="entry name" value="GLUTAMATE DEHYDROGENASE"/>
    <property type="match status" value="1"/>
</dbReference>
<dbReference type="SUPFAM" id="SSF51735">
    <property type="entry name" value="NAD(P)-binding Rossmann-fold domains"/>
    <property type="match status" value="1"/>
</dbReference>
<evidence type="ECO:0000256" key="2">
    <source>
        <dbReference type="ARBA" id="ARBA00023002"/>
    </source>
</evidence>
<evidence type="ECO:0000259" key="4">
    <source>
        <dbReference type="SMART" id="SM00839"/>
    </source>
</evidence>
<dbReference type="GO" id="GO:0006538">
    <property type="term" value="P:L-glutamate catabolic process"/>
    <property type="evidence" value="ECO:0007669"/>
    <property type="project" value="InterPro"/>
</dbReference>
<dbReference type="InterPro" id="IPR046346">
    <property type="entry name" value="Aminoacid_DH-like_N_sf"/>
</dbReference>
<dbReference type="InterPro" id="IPR006096">
    <property type="entry name" value="Glu/Leu/Phe/Val/Trp_DH_C"/>
</dbReference>
<feature type="domain" description="Glutamate/phenylalanine/leucine/valine/L-tryptophan dehydrogenase C-terminal" evidence="4">
    <location>
        <begin position="568"/>
        <end position="834"/>
    </location>
</feature>
<dbReference type="InterPro" id="IPR056365">
    <property type="entry name" value="NAD-GDH_2nd"/>
</dbReference>
<comment type="caution">
    <text evidence="5">The sequence shown here is derived from an EMBL/GenBank/DDBJ whole genome shotgun (WGS) entry which is preliminary data.</text>
</comment>
<proteinExistence type="inferred from homology"/>
<dbReference type="AlphaFoldDB" id="A0AAD5X6I7"/>
<dbReference type="Pfam" id="PF23147">
    <property type="entry name" value="GDH2_N"/>
    <property type="match status" value="1"/>
</dbReference>
<dbReference type="Gene3D" id="3.40.50.10860">
    <property type="entry name" value="Leucine Dehydrogenase, chain A, domain 1"/>
    <property type="match status" value="1"/>
</dbReference>
<name>A0AAD5X6I7_9FUNG</name>
<gene>
    <name evidence="5" type="primary">GDH2_1</name>
    <name evidence="5" type="ORF">HK100_008164</name>
</gene>
<dbReference type="EMBL" id="JADGJH010003928">
    <property type="protein sequence ID" value="KAJ3088057.1"/>
    <property type="molecule type" value="Genomic_DNA"/>
</dbReference>
<accession>A0AAD5X6I7</accession>
<protein>
    <submittedName>
        <fullName evidence="5">NAD-dependent glutamate dehydrogenase</fullName>
    </submittedName>
</protein>
<dbReference type="SUPFAM" id="SSF53223">
    <property type="entry name" value="Aminoacid dehydrogenase-like, N-terminal domain"/>
    <property type="match status" value="1"/>
</dbReference>
<dbReference type="InterPro" id="IPR016210">
    <property type="entry name" value="NAD-GDH_euk"/>
</dbReference>
<feature type="non-terminal residue" evidence="5">
    <location>
        <position position="938"/>
    </location>
</feature>
<comment type="similarity">
    <text evidence="1">Belongs to the Glu/Leu/Phe/Val dehydrogenases family.</text>
</comment>
<evidence type="ECO:0000313" key="5">
    <source>
        <dbReference type="EMBL" id="KAJ3088057.1"/>
    </source>
</evidence>
<dbReference type="PIRSF" id="PIRSF000184">
    <property type="entry name" value="GDH_NAD"/>
    <property type="match status" value="1"/>
</dbReference>
<dbReference type="GO" id="GO:0004352">
    <property type="term" value="F:glutamate dehydrogenase (NAD+) activity"/>
    <property type="evidence" value="ECO:0007669"/>
    <property type="project" value="InterPro"/>
</dbReference>
<dbReference type="InterPro" id="IPR055480">
    <property type="entry name" value="NAD-GDH_N"/>
</dbReference>
<evidence type="ECO:0000256" key="1">
    <source>
        <dbReference type="ARBA" id="ARBA00006382"/>
    </source>
</evidence>
<dbReference type="Proteomes" id="UP001211907">
    <property type="component" value="Unassembled WGS sequence"/>
</dbReference>
<organism evidence="5 6">
    <name type="scientific">Physocladia obscura</name>
    <dbReference type="NCBI Taxonomy" id="109957"/>
    <lineage>
        <taxon>Eukaryota</taxon>
        <taxon>Fungi</taxon>
        <taxon>Fungi incertae sedis</taxon>
        <taxon>Chytridiomycota</taxon>
        <taxon>Chytridiomycota incertae sedis</taxon>
        <taxon>Chytridiomycetes</taxon>
        <taxon>Chytridiales</taxon>
        <taxon>Chytriomycetaceae</taxon>
        <taxon>Physocladia</taxon>
    </lineage>
</organism>
<dbReference type="GO" id="GO:0005739">
    <property type="term" value="C:mitochondrion"/>
    <property type="evidence" value="ECO:0007669"/>
    <property type="project" value="TreeGrafter"/>
</dbReference>
<dbReference type="PANTHER" id="PTHR11606:SF24">
    <property type="entry name" value="NAD-SPECIFIC GLUTAMATE DEHYDROGENASE"/>
    <property type="match status" value="1"/>
</dbReference>
<evidence type="ECO:0000256" key="3">
    <source>
        <dbReference type="ARBA" id="ARBA00023027"/>
    </source>
</evidence>
<keyword evidence="3" id="KW-0520">NAD</keyword>
<evidence type="ECO:0000313" key="6">
    <source>
        <dbReference type="Proteomes" id="UP001211907"/>
    </source>
</evidence>
<sequence length="938" mass="105094">NLGISDLYFKVEPADTIAQHILALYSAKISGFVKHDEFLDVTLDRETDSNAVFIHTNIPGVGTVNGKNYERYIDEKYLDAETPYRVESYRSESTQASSFSTHLRSYFVNRCVFPVPPKQGDAFDIKAISDASFSEAMTDVTGKIYSRVIQQALGQSGPVIEVHDVQNSGEKRLVIGYKTGNARLFLSALSDLYKHYEPFSNGVTVLSLYLGPSTKPKARPFEYCISQVAKETSLLFCLPTTPFQDLFKSGKLCVQEAMYGYTNWIFAQHFLNRLGREYSMLEKILDSKNSIHTEVLTNIRKRLRTDTYTREYILDVIKLYPELIKICYAAFAAEHQVGRSPELSITQALSKDEILSIIRKTVGNAQEALIFESFVTFNSQVLKTNFYQSNKVALSFRLDPSFLPAVEYPQPLFGMFLVVGGEFRGFHLRFRDIARGGIRVVKSRNREAYSINLRSLFDENYGLANTQQRKNKDIPEGGSKGTILLDPEHQHEPRRAFEKYVDAILDIVTVCNTTPDLIVDKYGKEEILFFGPDEGTADYMDWAALHCQSRGARSWKAFTTGKSQSLGGIPHDIYGMTTRSVHQYVLGIYRKLGISEGSVTKFQTGGPDGDLGCNEILISGDKTVGIVDGSGVVHDPLGLDRDELTRLAKERKMISEFNVAKLSKDGFRVLLDDVNITLPDGTRVDSGLKFRNEFHLSPLSSADLFVPCGGRPEAVNIQNVDKMFFADGTTPRFKYIVEGANLFFTQDARLRLEKAGVILFKDASANKGGVTSSSLEVLAALSFDDATFKTHMTVQADGIVPEFYAAYVKSVQKFIENAAAMEFECLWRESERTGLPKSVLSDSLSLGIIKLNEELQNTTLWENEALRRVVLAEAFPKLLVNKIGMDTLLKRVPEAYVKAIFGSYLASRFVYKHGIEPSQFAFFEFLAPYFAAVESAKK</sequence>
<dbReference type="Pfam" id="PF00208">
    <property type="entry name" value="ELFV_dehydrog"/>
    <property type="match status" value="1"/>
</dbReference>